<protein>
    <recommendedName>
        <fullName evidence="6">Major facilitator superfamily (MFS) profile domain-containing protein</fullName>
    </recommendedName>
</protein>
<organism evidence="7 8">
    <name type="scientific">Sphaeroforma arctica JP610</name>
    <dbReference type="NCBI Taxonomy" id="667725"/>
    <lineage>
        <taxon>Eukaryota</taxon>
        <taxon>Ichthyosporea</taxon>
        <taxon>Ichthyophonida</taxon>
        <taxon>Sphaeroforma</taxon>
    </lineage>
</organism>
<evidence type="ECO:0000259" key="6">
    <source>
        <dbReference type="PROSITE" id="PS50850"/>
    </source>
</evidence>
<feature type="non-terminal residue" evidence="7">
    <location>
        <position position="183"/>
    </location>
</feature>
<dbReference type="AlphaFoldDB" id="A0A0L0FFB2"/>
<evidence type="ECO:0000256" key="4">
    <source>
        <dbReference type="ARBA" id="ARBA00023136"/>
    </source>
</evidence>
<keyword evidence="3 5" id="KW-1133">Transmembrane helix</keyword>
<keyword evidence="8" id="KW-1185">Reference proteome</keyword>
<dbReference type="GO" id="GO:0022857">
    <property type="term" value="F:transmembrane transporter activity"/>
    <property type="evidence" value="ECO:0007669"/>
    <property type="project" value="InterPro"/>
</dbReference>
<dbReference type="InterPro" id="IPR020846">
    <property type="entry name" value="MFS_dom"/>
</dbReference>
<dbReference type="EMBL" id="KQ243819">
    <property type="protein sequence ID" value="KNC75146.1"/>
    <property type="molecule type" value="Genomic_DNA"/>
</dbReference>
<evidence type="ECO:0000256" key="1">
    <source>
        <dbReference type="ARBA" id="ARBA00004141"/>
    </source>
</evidence>
<evidence type="ECO:0000313" key="8">
    <source>
        <dbReference type="Proteomes" id="UP000054560"/>
    </source>
</evidence>
<keyword evidence="2 5" id="KW-0812">Transmembrane</keyword>
<name>A0A0L0FFB2_9EUKA</name>
<feature type="transmembrane region" description="Helical" evidence="5">
    <location>
        <begin position="106"/>
        <end position="129"/>
    </location>
</feature>
<dbReference type="Proteomes" id="UP000054560">
    <property type="component" value="Unassembled WGS sequence"/>
</dbReference>
<dbReference type="STRING" id="667725.A0A0L0FFB2"/>
<evidence type="ECO:0000256" key="5">
    <source>
        <dbReference type="SAM" id="Phobius"/>
    </source>
</evidence>
<comment type="subcellular location">
    <subcellularLocation>
        <location evidence="1">Membrane</location>
        <topology evidence="1">Multi-pass membrane protein</topology>
    </subcellularLocation>
</comment>
<dbReference type="RefSeq" id="XP_014149048.1">
    <property type="nucleotide sequence ID" value="XM_014293573.1"/>
</dbReference>
<dbReference type="PANTHER" id="PTHR43184:SF30">
    <property type="entry name" value="MFS DOMAIN-CONTAINING PROTEIN"/>
    <property type="match status" value="1"/>
</dbReference>
<feature type="transmembrane region" description="Helical" evidence="5">
    <location>
        <begin position="33"/>
        <end position="52"/>
    </location>
</feature>
<dbReference type="InterPro" id="IPR011701">
    <property type="entry name" value="MFS"/>
</dbReference>
<dbReference type="OrthoDB" id="3639251at2759"/>
<evidence type="ECO:0000313" key="7">
    <source>
        <dbReference type="EMBL" id="KNC75146.1"/>
    </source>
</evidence>
<evidence type="ECO:0000256" key="3">
    <source>
        <dbReference type="ARBA" id="ARBA00022989"/>
    </source>
</evidence>
<reference evidence="7 8" key="1">
    <citation type="submission" date="2011-02" db="EMBL/GenBank/DDBJ databases">
        <title>The Genome Sequence of Sphaeroforma arctica JP610.</title>
        <authorList>
            <consortium name="The Broad Institute Genome Sequencing Platform"/>
            <person name="Russ C."/>
            <person name="Cuomo C."/>
            <person name="Young S.K."/>
            <person name="Zeng Q."/>
            <person name="Gargeya S."/>
            <person name="Alvarado L."/>
            <person name="Berlin A."/>
            <person name="Chapman S.B."/>
            <person name="Chen Z."/>
            <person name="Freedman E."/>
            <person name="Gellesch M."/>
            <person name="Goldberg J."/>
            <person name="Griggs A."/>
            <person name="Gujja S."/>
            <person name="Heilman E."/>
            <person name="Heiman D."/>
            <person name="Howarth C."/>
            <person name="Mehta T."/>
            <person name="Neiman D."/>
            <person name="Pearson M."/>
            <person name="Roberts A."/>
            <person name="Saif S."/>
            <person name="Shea T."/>
            <person name="Shenoy N."/>
            <person name="Sisk P."/>
            <person name="Stolte C."/>
            <person name="Sykes S."/>
            <person name="White J."/>
            <person name="Yandava C."/>
            <person name="Burger G."/>
            <person name="Gray M.W."/>
            <person name="Holland P.W.H."/>
            <person name="King N."/>
            <person name="Lang F.B.F."/>
            <person name="Roger A.J."/>
            <person name="Ruiz-Trillo I."/>
            <person name="Haas B."/>
            <person name="Nusbaum C."/>
            <person name="Birren B."/>
        </authorList>
    </citation>
    <scope>NUCLEOTIDE SEQUENCE [LARGE SCALE GENOMIC DNA]</scope>
    <source>
        <strain evidence="7 8">JP610</strain>
    </source>
</reference>
<dbReference type="Pfam" id="PF07690">
    <property type="entry name" value="MFS_1"/>
    <property type="match status" value="1"/>
</dbReference>
<dbReference type="InterPro" id="IPR036259">
    <property type="entry name" value="MFS_trans_sf"/>
</dbReference>
<dbReference type="GeneID" id="25912825"/>
<dbReference type="GO" id="GO:0016020">
    <property type="term" value="C:membrane"/>
    <property type="evidence" value="ECO:0007669"/>
    <property type="project" value="UniProtKB-SubCell"/>
</dbReference>
<dbReference type="PROSITE" id="PS50850">
    <property type="entry name" value="MFS"/>
    <property type="match status" value="1"/>
</dbReference>
<dbReference type="PANTHER" id="PTHR43184">
    <property type="entry name" value="MAJOR FACILITATOR SUPERFAMILY TRANSPORTER 16, ISOFORM B"/>
    <property type="match status" value="1"/>
</dbReference>
<gene>
    <name evidence="7" type="ORF">SARC_12321</name>
</gene>
<sequence>MSRDNDDIEMGEYLVDRVPTGKVVRGDRNITFLRWRVVLGTFMGYILIYALRKPLSLAKSDMALELTLSPTDLGLLDTAFLLPYGLCAIFFSGLGDVHGANNVASLAMIGAALCYATIGALSSLFPILLASFFNGAFQAVIWPNLVKCVSLWLSSSSSNVYGLWSASPFIGAAISTWVGAWII</sequence>
<feature type="transmembrane region" description="Helical" evidence="5">
    <location>
        <begin position="73"/>
        <end position="94"/>
    </location>
</feature>
<dbReference type="SUPFAM" id="SSF103473">
    <property type="entry name" value="MFS general substrate transporter"/>
    <property type="match status" value="1"/>
</dbReference>
<evidence type="ECO:0000256" key="2">
    <source>
        <dbReference type="ARBA" id="ARBA00022692"/>
    </source>
</evidence>
<feature type="domain" description="Major facilitator superfamily (MFS) profile" evidence="6">
    <location>
        <begin position="33"/>
        <end position="183"/>
    </location>
</feature>
<keyword evidence="4 5" id="KW-0472">Membrane</keyword>
<dbReference type="Gene3D" id="1.20.1250.20">
    <property type="entry name" value="MFS general substrate transporter like domains"/>
    <property type="match status" value="1"/>
</dbReference>
<proteinExistence type="predicted"/>
<feature type="transmembrane region" description="Helical" evidence="5">
    <location>
        <begin position="161"/>
        <end position="182"/>
    </location>
</feature>
<accession>A0A0L0FFB2</accession>